<gene>
    <name evidence="1" type="ORF">EV657_13812</name>
</gene>
<comment type="caution">
    <text evidence="1">The sequence shown here is derived from an EMBL/GenBank/DDBJ whole genome shotgun (WGS) entry which is preliminary data.</text>
</comment>
<name>A0A4R8F862_9RHOB</name>
<evidence type="ECO:0008006" key="3">
    <source>
        <dbReference type="Google" id="ProtNLM"/>
    </source>
</evidence>
<reference evidence="1 2" key="1">
    <citation type="submission" date="2019-03" db="EMBL/GenBank/DDBJ databases">
        <title>Genomic Encyclopedia of Type Strains, Phase IV (KMG-IV): sequencing the most valuable type-strain genomes for metagenomic binning, comparative biology and taxonomic classification.</title>
        <authorList>
            <person name="Goeker M."/>
        </authorList>
    </citation>
    <scope>NUCLEOTIDE SEQUENCE [LARGE SCALE GENOMIC DNA]</scope>
    <source>
        <strain evidence="1 2">JA181</strain>
    </source>
</reference>
<dbReference type="EMBL" id="SOEB01000038">
    <property type="protein sequence ID" value="TDX21589.1"/>
    <property type="molecule type" value="Genomic_DNA"/>
</dbReference>
<evidence type="ECO:0000313" key="2">
    <source>
        <dbReference type="Proteomes" id="UP000295484"/>
    </source>
</evidence>
<organism evidence="1 2">
    <name type="scientific">Rhodovulum visakhapatnamense</name>
    <dbReference type="NCBI Taxonomy" id="364297"/>
    <lineage>
        <taxon>Bacteria</taxon>
        <taxon>Pseudomonadati</taxon>
        <taxon>Pseudomonadota</taxon>
        <taxon>Alphaproteobacteria</taxon>
        <taxon>Rhodobacterales</taxon>
        <taxon>Paracoccaceae</taxon>
        <taxon>Rhodovulum</taxon>
    </lineage>
</organism>
<sequence length="242" mass="27697">MLDVISLVWRCCRWSGGQGLDVSAIALQTGLDRKTVRKYLDHGLEAQVYGPREPEERLAEDYHNCLVDRLATWPGLHREIKASNGLRGAYSTLTEYLRLIRAASCQFERRFETPARQQAQVDFAEVQVEFTSEPGVIRKVWLFSMVLGHSRWLWGRFCPNQTLETVMRCHSRPSMRYLSTSFESALAALLDSDQAGARRAGRNSPPERVCQQPAKRQHLADFRSFPMRENLFGGKGFSEILF</sequence>
<accession>A0A4R8F862</accession>
<proteinExistence type="predicted"/>
<dbReference type="PANTHER" id="PTHR35004">
    <property type="entry name" value="TRANSPOSASE RV3428C-RELATED"/>
    <property type="match status" value="1"/>
</dbReference>
<dbReference type="Proteomes" id="UP000295484">
    <property type="component" value="Unassembled WGS sequence"/>
</dbReference>
<protein>
    <recommendedName>
        <fullName evidence="3">HTH IS21-type domain-containing protein</fullName>
    </recommendedName>
</protein>
<dbReference type="AlphaFoldDB" id="A0A4R8F862"/>
<evidence type="ECO:0000313" key="1">
    <source>
        <dbReference type="EMBL" id="TDX21589.1"/>
    </source>
</evidence>